<proteinExistence type="predicted"/>
<evidence type="ECO:0000313" key="4">
    <source>
        <dbReference type="EMBL" id="CAD7662737.1"/>
    </source>
</evidence>
<evidence type="ECO:0000313" key="5">
    <source>
        <dbReference type="Proteomes" id="UP000728032"/>
    </source>
</evidence>
<keyword evidence="1" id="KW-1015">Disulfide bond</keyword>
<reference evidence="4" key="1">
    <citation type="submission" date="2020-11" db="EMBL/GenBank/DDBJ databases">
        <authorList>
            <person name="Tran Van P."/>
        </authorList>
    </citation>
    <scope>NUCLEOTIDE SEQUENCE</scope>
</reference>
<dbReference type="InterPro" id="IPR016187">
    <property type="entry name" value="CTDL_fold"/>
</dbReference>
<dbReference type="PANTHER" id="PTHR22803">
    <property type="entry name" value="MANNOSE, PHOSPHOLIPASE, LECTIN RECEPTOR RELATED"/>
    <property type="match status" value="1"/>
</dbReference>
<gene>
    <name evidence="4" type="ORF">ONB1V03_LOCUS19297</name>
</gene>
<dbReference type="EMBL" id="OC943983">
    <property type="protein sequence ID" value="CAD7662737.1"/>
    <property type="molecule type" value="Genomic_DNA"/>
</dbReference>
<dbReference type="SUPFAM" id="SSF56436">
    <property type="entry name" value="C-type lectin-like"/>
    <property type="match status" value="1"/>
</dbReference>
<feature type="non-terminal residue" evidence="4">
    <location>
        <position position="359"/>
    </location>
</feature>
<dbReference type="Pfam" id="PF00059">
    <property type="entry name" value="Lectin_C"/>
    <property type="match status" value="1"/>
</dbReference>
<dbReference type="OrthoDB" id="6515532at2759"/>
<dbReference type="AlphaFoldDB" id="A0A7R9MNP4"/>
<dbReference type="PROSITE" id="PS00615">
    <property type="entry name" value="C_TYPE_LECTIN_1"/>
    <property type="match status" value="1"/>
</dbReference>
<accession>A0A7R9MNP4</accession>
<feature type="chain" id="PRO_5035680727" description="C-type lectin domain-containing protein" evidence="2">
    <location>
        <begin position="22"/>
        <end position="359"/>
    </location>
</feature>
<dbReference type="InterPro" id="IPR018378">
    <property type="entry name" value="C-type_lectin_CS"/>
</dbReference>
<feature type="domain" description="C-type lectin" evidence="3">
    <location>
        <begin position="35"/>
        <end position="161"/>
    </location>
</feature>
<dbReference type="EMBL" id="CAJPVJ010029158">
    <property type="protein sequence ID" value="CAG2179874.1"/>
    <property type="molecule type" value="Genomic_DNA"/>
</dbReference>
<evidence type="ECO:0000256" key="1">
    <source>
        <dbReference type="ARBA" id="ARBA00023157"/>
    </source>
</evidence>
<dbReference type="InterPro" id="IPR001304">
    <property type="entry name" value="C-type_lectin-like"/>
</dbReference>
<dbReference type="PROSITE" id="PS50041">
    <property type="entry name" value="C_TYPE_LECTIN_2"/>
    <property type="match status" value="1"/>
</dbReference>
<dbReference type="Gene3D" id="3.10.100.10">
    <property type="entry name" value="Mannose-Binding Protein A, subunit A"/>
    <property type="match status" value="1"/>
</dbReference>
<name>A0A7R9MNP4_9ACAR</name>
<dbReference type="CDD" id="cd00037">
    <property type="entry name" value="CLECT"/>
    <property type="match status" value="1"/>
</dbReference>
<sequence>MILKSIIILSILLSIADLLQATVDLNLCDDWIVYKKEKCYKVVPKRVTKTQAFQECLTLDPKAKLITIDSKEEQEFITKFIANYSSITDKVWTGMNSTNVQSYNNWVDGTPYEYSTQVYDNYRGNHRMISIGFCVQMSVNVNFMGKWYSEPCGRRALVVCQKRQEWTMGIVSTALENLTQIVNTQQNIINVLLRERNTNVKSMTANKLNDKSTGTQNNNTGDTEQNDYFYQADLGTTTFAVPIGFIYTQLPNQSEPRLLWPLTTWVDVTKEYSGLFFRAEGGESLPFGQIQPANYSTRKVFATGAETGTDGALNGIPKEQLYDVREGQWNGMQALNKILIYTTKGENRPINTAIKLWKR</sequence>
<keyword evidence="2" id="KW-0732">Signal</keyword>
<keyword evidence="5" id="KW-1185">Reference proteome</keyword>
<dbReference type="InterPro" id="IPR016186">
    <property type="entry name" value="C-type_lectin-like/link_sf"/>
</dbReference>
<dbReference type="Proteomes" id="UP000728032">
    <property type="component" value="Unassembled WGS sequence"/>
</dbReference>
<dbReference type="InterPro" id="IPR050111">
    <property type="entry name" value="C-type_lectin/snaclec_domain"/>
</dbReference>
<dbReference type="SMART" id="SM00034">
    <property type="entry name" value="CLECT"/>
    <property type="match status" value="1"/>
</dbReference>
<evidence type="ECO:0000256" key="2">
    <source>
        <dbReference type="SAM" id="SignalP"/>
    </source>
</evidence>
<protein>
    <recommendedName>
        <fullName evidence="3">C-type lectin domain-containing protein</fullName>
    </recommendedName>
</protein>
<evidence type="ECO:0000259" key="3">
    <source>
        <dbReference type="PROSITE" id="PS50041"/>
    </source>
</evidence>
<organism evidence="4">
    <name type="scientific">Oppiella nova</name>
    <dbReference type="NCBI Taxonomy" id="334625"/>
    <lineage>
        <taxon>Eukaryota</taxon>
        <taxon>Metazoa</taxon>
        <taxon>Ecdysozoa</taxon>
        <taxon>Arthropoda</taxon>
        <taxon>Chelicerata</taxon>
        <taxon>Arachnida</taxon>
        <taxon>Acari</taxon>
        <taxon>Acariformes</taxon>
        <taxon>Sarcoptiformes</taxon>
        <taxon>Oribatida</taxon>
        <taxon>Brachypylina</taxon>
        <taxon>Oppioidea</taxon>
        <taxon>Oppiidae</taxon>
        <taxon>Oppiella</taxon>
    </lineage>
</organism>
<feature type="signal peptide" evidence="2">
    <location>
        <begin position="1"/>
        <end position="21"/>
    </location>
</feature>